<name>D7TNV8_VITVI</name>
<accession>D7TNV8</accession>
<evidence type="ECO:0000313" key="2">
    <source>
        <dbReference type="Proteomes" id="UP000009183"/>
    </source>
</evidence>
<gene>
    <name evidence="1" type="ordered locus">VIT_13s0156g00430</name>
</gene>
<evidence type="ECO:0000313" key="1">
    <source>
        <dbReference type="EMBL" id="CBI32181.3"/>
    </source>
</evidence>
<dbReference type="InParanoid" id="D7TNV8"/>
<proteinExistence type="predicted"/>
<dbReference type="AlphaFoldDB" id="D7TNV8"/>
<dbReference type="EMBL" id="FN596003">
    <property type="protein sequence ID" value="CBI32181.3"/>
    <property type="molecule type" value="Genomic_DNA"/>
</dbReference>
<sequence length="69" mass="8497">MQLPSLNSKNSDQWSVILMKMVLHQYTVSNKDQHRRHTMRTMFDMTMEKYMRKVHFESIFDYYSSWTSL</sequence>
<organism evidence="1 2">
    <name type="scientific">Vitis vinifera</name>
    <name type="common">Grape</name>
    <dbReference type="NCBI Taxonomy" id="29760"/>
    <lineage>
        <taxon>Eukaryota</taxon>
        <taxon>Viridiplantae</taxon>
        <taxon>Streptophyta</taxon>
        <taxon>Embryophyta</taxon>
        <taxon>Tracheophyta</taxon>
        <taxon>Spermatophyta</taxon>
        <taxon>Magnoliopsida</taxon>
        <taxon>eudicotyledons</taxon>
        <taxon>Gunneridae</taxon>
        <taxon>Pentapetalae</taxon>
        <taxon>rosids</taxon>
        <taxon>Vitales</taxon>
        <taxon>Vitaceae</taxon>
        <taxon>Viteae</taxon>
        <taxon>Vitis</taxon>
    </lineage>
</organism>
<dbReference type="PaxDb" id="29760-VIT_13s0156g00430.t01"/>
<keyword evidence="2" id="KW-1185">Reference proteome</keyword>
<reference evidence="2" key="1">
    <citation type="journal article" date="2007" name="Nature">
        <title>The grapevine genome sequence suggests ancestral hexaploidization in major angiosperm phyla.</title>
        <authorList>
            <consortium name="The French-Italian Public Consortium for Grapevine Genome Characterization."/>
            <person name="Jaillon O."/>
            <person name="Aury J.-M."/>
            <person name="Noel B."/>
            <person name="Policriti A."/>
            <person name="Clepet C."/>
            <person name="Casagrande A."/>
            <person name="Choisne N."/>
            <person name="Aubourg S."/>
            <person name="Vitulo N."/>
            <person name="Jubin C."/>
            <person name="Vezzi A."/>
            <person name="Legeai F."/>
            <person name="Hugueney P."/>
            <person name="Dasilva C."/>
            <person name="Horner D."/>
            <person name="Mica E."/>
            <person name="Jublot D."/>
            <person name="Poulain J."/>
            <person name="Bruyere C."/>
            <person name="Billault A."/>
            <person name="Segurens B."/>
            <person name="Gouyvenoux M."/>
            <person name="Ugarte E."/>
            <person name="Cattonaro F."/>
            <person name="Anthouard V."/>
            <person name="Vico V."/>
            <person name="Del Fabbro C."/>
            <person name="Alaux M."/>
            <person name="Di Gaspero G."/>
            <person name="Dumas V."/>
            <person name="Felice N."/>
            <person name="Paillard S."/>
            <person name="Juman I."/>
            <person name="Moroldo M."/>
            <person name="Scalabrin S."/>
            <person name="Canaguier A."/>
            <person name="Le Clainche I."/>
            <person name="Malacrida G."/>
            <person name="Durand E."/>
            <person name="Pesole G."/>
            <person name="Laucou V."/>
            <person name="Chatelet P."/>
            <person name="Merdinoglu D."/>
            <person name="Delledonne M."/>
            <person name="Pezzotti M."/>
            <person name="Lecharny A."/>
            <person name="Scarpelli C."/>
            <person name="Artiguenave F."/>
            <person name="Pe M.E."/>
            <person name="Valle G."/>
            <person name="Morgante M."/>
            <person name="Caboche M."/>
            <person name="Adam-Blondon A.-F."/>
            <person name="Weissenbach J."/>
            <person name="Quetier F."/>
            <person name="Wincker P."/>
        </authorList>
    </citation>
    <scope>NUCLEOTIDE SEQUENCE [LARGE SCALE GENOMIC DNA]</scope>
    <source>
        <strain evidence="2">cv. Pinot noir / PN40024</strain>
    </source>
</reference>
<dbReference type="HOGENOM" id="CLU_2781042_0_0_1"/>
<dbReference type="Proteomes" id="UP000009183">
    <property type="component" value="Chromosome 13"/>
</dbReference>
<protein>
    <submittedName>
        <fullName evidence="1">Uncharacterized protein</fullName>
    </submittedName>
</protein>